<name>A0A2S9JPX3_9HYPH</name>
<feature type="signal peptide" evidence="5">
    <location>
        <begin position="1"/>
        <end position="21"/>
    </location>
</feature>
<dbReference type="RefSeq" id="WP_105733515.1">
    <property type="nucleotide sequence ID" value="NZ_QGTP01000009.1"/>
</dbReference>
<evidence type="ECO:0000313" key="8">
    <source>
        <dbReference type="Proteomes" id="UP000238563"/>
    </source>
</evidence>
<evidence type="ECO:0000256" key="4">
    <source>
        <dbReference type="RuleBase" id="RU003744"/>
    </source>
</evidence>
<proteinExistence type="inferred from homology"/>
<dbReference type="OrthoDB" id="9807134at2"/>
<dbReference type="EMBL" id="PVBT01000002">
    <property type="protein sequence ID" value="PRD55286.1"/>
    <property type="molecule type" value="Genomic_DNA"/>
</dbReference>
<dbReference type="GO" id="GO:0030313">
    <property type="term" value="C:cell envelope"/>
    <property type="evidence" value="ECO:0007669"/>
    <property type="project" value="UniProtKB-SubCell"/>
</dbReference>
<evidence type="ECO:0000256" key="2">
    <source>
        <dbReference type="ARBA" id="ARBA00010333"/>
    </source>
</evidence>
<feature type="domain" description="Solute-binding protein family 3/N-terminal" evidence="6">
    <location>
        <begin position="25"/>
        <end position="250"/>
    </location>
</feature>
<evidence type="ECO:0000256" key="1">
    <source>
        <dbReference type="ARBA" id="ARBA00004196"/>
    </source>
</evidence>
<dbReference type="InterPro" id="IPR018313">
    <property type="entry name" value="SBP_3_CS"/>
</dbReference>
<reference evidence="7 8" key="1">
    <citation type="submission" date="2018-02" db="EMBL/GenBank/DDBJ databases">
        <title>The draft genome of Phyllobacterium myrsinacearum DSM5892.</title>
        <authorList>
            <person name="Li L."/>
            <person name="Liu L."/>
            <person name="Zhang X."/>
            <person name="Wang T."/>
        </authorList>
    </citation>
    <scope>NUCLEOTIDE SEQUENCE [LARGE SCALE GENOMIC DNA]</scope>
    <source>
        <strain evidence="7 8">DSM 5892</strain>
    </source>
</reference>
<comment type="subcellular location">
    <subcellularLocation>
        <location evidence="1">Cell envelope</location>
    </subcellularLocation>
</comment>
<dbReference type="PROSITE" id="PS01039">
    <property type="entry name" value="SBP_BACTERIAL_3"/>
    <property type="match status" value="1"/>
</dbReference>
<dbReference type="InterPro" id="IPR001638">
    <property type="entry name" value="Solute-binding_3/MltF_N"/>
</dbReference>
<accession>A0A2S9JPX3</accession>
<evidence type="ECO:0000256" key="3">
    <source>
        <dbReference type="ARBA" id="ARBA00022729"/>
    </source>
</evidence>
<feature type="chain" id="PRO_5015468903" evidence="5">
    <location>
        <begin position="22"/>
        <end position="252"/>
    </location>
</feature>
<gene>
    <name evidence="7" type="ORF">C5750_08965</name>
</gene>
<keyword evidence="8" id="KW-1185">Reference proteome</keyword>
<evidence type="ECO:0000313" key="7">
    <source>
        <dbReference type="EMBL" id="PRD55286.1"/>
    </source>
</evidence>
<sequence>MKSVLALAIAALISLGGMASAEKQTLRIATEGAYPPFNFIDASGKLTGFDVEIAHALCKEMDADCSLVTVPWVEIITRLEQHEYDLVVASMSLTDERAKRMEFSTPYYRSHSAFAGDPQKFHDISPAALKGIKIGAGKDTMQAEYLKKVYPESTIILAKDQPSAQKLLTSGSVDLMLADSIELLAFLQSPENSRFDYVGDPLTSDLLRSTSHVTASKGNTELIQRVNEALSQIRLNGTYDRINNNYFPFSIY</sequence>
<dbReference type="Pfam" id="PF00497">
    <property type="entry name" value="SBP_bac_3"/>
    <property type="match status" value="1"/>
</dbReference>
<dbReference type="PANTHER" id="PTHR35936:SF19">
    <property type="entry name" value="AMINO-ACID-BINDING PROTEIN YXEM-RELATED"/>
    <property type="match status" value="1"/>
</dbReference>
<organism evidence="7 8">
    <name type="scientific">Phyllobacterium myrsinacearum</name>
    <dbReference type="NCBI Taxonomy" id="28101"/>
    <lineage>
        <taxon>Bacteria</taxon>
        <taxon>Pseudomonadati</taxon>
        <taxon>Pseudomonadota</taxon>
        <taxon>Alphaproteobacteria</taxon>
        <taxon>Hyphomicrobiales</taxon>
        <taxon>Phyllobacteriaceae</taxon>
        <taxon>Phyllobacterium</taxon>
    </lineage>
</organism>
<dbReference type="SUPFAM" id="SSF53850">
    <property type="entry name" value="Periplasmic binding protein-like II"/>
    <property type="match status" value="1"/>
</dbReference>
<keyword evidence="3 5" id="KW-0732">Signal</keyword>
<comment type="similarity">
    <text evidence="2 4">Belongs to the bacterial solute-binding protein 3 family.</text>
</comment>
<evidence type="ECO:0000256" key="5">
    <source>
        <dbReference type="SAM" id="SignalP"/>
    </source>
</evidence>
<comment type="caution">
    <text evidence="7">The sequence shown here is derived from an EMBL/GenBank/DDBJ whole genome shotgun (WGS) entry which is preliminary data.</text>
</comment>
<protein>
    <submittedName>
        <fullName evidence="7">ABC transporter substrate-binding protein</fullName>
    </submittedName>
</protein>
<dbReference type="Proteomes" id="UP000238563">
    <property type="component" value="Unassembled WGS sequence"/>
</dbReference>
<dbReference type="AlphaFoldDB" id="A0A2S9JPX3"/>
<dbReference type="Gene3D" id="3.40.190.10">
    <property type="entry name" value="Periplasmic binding protein-like II"/>
    <property type="match status" value="2"/>
</dbReference>
<evidence type="ECO:0000259" key="6">
    <source>
        <dbReference type="SMART" id="SM00062"/>
    </source>
</evidence>
<dbReference type="PANTHER" id="PTHR35936">
    <property type="entry name" value="MEMBRANE-BOUND LYTIC MUREIN TRANSGLYCOSYLASE F"/>
    <property type="match status" value="1"/>
</dbReference>
<dbReference type="SMART" id="SM00062">
    <property type="entry name" value="PBPb"/>
    <property type="match status" value="1"/>
</dbReference>